<dbReference type="GO" id="GO:0005975">
    <property type="term" value="P:carbohydrate metabolic process"/>
    <property type="evidence" value="ECO:0007669"/>
    <property type="project" value="InterPro"/>
</dbReference>
<feature type="compositionally biased region" description="Basic and acidic residues" evidence="3">
    <location>
        <begin position="144"/>
        <end position="154"/>
    </location>
</feature>
<evidence type="ECO:0000313" key="6">
    <source>
        <dbReference type="EMBL" id="UYC79278.1"/>
    </source>
</evidence>
<dbReference type="InterPro" id="IPR017853">
    <property type="entry name" value="GH"/>
</dbReference>
<feature type="domain" description="Glycoside hydrolase family 31 TIM barrel" evidence="4">
    <location>
        <begin position="232"/>
        <end position="568"/>
    </location>
</feature>
<dbReference type="AlphaFoldDB" id="A0A9Q9P5M4"/>
<dbReference type="Gene3D" id="3.20.20.80">
    <property type="entry name" value="Glycosidases"/>
    <property type="match status" value="1"/>
</dbReference>
<protein>
    <submittedName>
        <fullName evidence="6">Glycoside hydrolase</fullName>
    </submittedName>
</protein>
<dbReference type="RefSeq" id="WP_262137508.1">
    <property type="nucleotide sequence ID" value="NZ_CP106879.1"/>
</dbReference>
<feature type="compositionally biased region" description="Low complexity" evidence="3">
    <location>
        <begin position="1"/>
        <end position="25"/>
    </location>
</feature>
<proteinExistence type="inferred from homology"/>
<dbReference type="PANTHER" id="PTHR22762">
    <property type="entry name" value="ALPHA-GLUCOSIDASE"/>
    <property type="match status" value="1"/>
</dbReference>
<dbReference type="GO" id="GO:0006491">
    <property type="term" value="P:N-glycan processing"/>
    <property type="evidence" value="ECO:0007669"/>
    <property type="project" value="TreeGrafter"/>
</dbReference>
<dbReference type="Pfam" id="PF21365">
    <property type="entry name" value="Glyco_hydro_31_3rd"/>
    <property type="match status" value="1"/>
</dbReference>
<organism evidence="6 7">
    <name type="scientific">Curtobacterium poinsettiae</name>
    <dbReference type="NCBI Taxonomy" id="159612"/>
    <lineage>
        <taxon>Bacteria</taxon>
        <taxon>Bacillati</taxon>
        <taxon>Actinomycetota</taxon>
        <taxon>Actinomycetes</taxon>
        <taxon>Micrococcales</taxon>
        <taxon>Microbacteriaceae</taxon>
        <taxon>Curtobacterium</taxon>
    </lineage>
</organism>
<comment type="similarity">
    <text evidence="1 2">Belongs to the glycosyl hydrolase 31 family.</text>
</comment>
<name>A0A9Q9P5M4_9MICO</name>
<evidence type="ECO:0000256" key="2">
    <source>
        <dbReference type="RuleBase" id="RU361185"/>
    </source>
</evidence>
<gene>
    <name evidence="6" type="ORF">OE229_08910</name>
</gene>
<dbReference type="SUPFAM" id="SSF51445">
    <property type="entry name" value="(Trans)glycosidases"/>
    <property type="match status" value="1"/>
</dbReference>
<evidence type="ECO:0000259" key="4">
    <source>
        <dbReference type="Pfam" id="PF01055"/>
    </source>
</evidence>
<dbReference type="CDD" id="cd06595">
    <property type="entry name" value="GH31_u1"/>
    <property type="match status" value="1"/>
</dbReference>
<reference evidence="6" key="1">
    <citation type="submission" date="2022-09" db="EMBL/GenBank/DDBJ databases">
        <title>Taxonomy of Curtobacterium flaccumfaciens.</title>
        <authorList>
            <person name="Osdaghi E."/>
            <person name="Taghavi S.M."/>
            <person name="Hamidizade M."/>
            <person name="Abachi H."/>
            <person name="Fazliarab A."/>
            <person name="Baeyen S."/>
            <person name="Portier P."/>
            <person name="Van Vaerenbergh J."/>
            <person name="Jacques M.-A."/>
        </authorList>
    </citation>
    <scope>NUCLEOTIDE SEQUENCE</scope>
    <source>
        <strain evidence="6">AGQB46</strain>
    </source>
</reference>
<dbReference type="SUPFAM" id="SSF51011">
    <property type="entry name" value="Glycosyl hydrolase domain"/>
    <property type="match status" value="1"/>
</dbReference>
<evidence type="ECO:0000256" key="3">
    <source>
        <dbReference type="SAM" id="MobiDB-lite"/>
    </source>
</evidence>
<dbReference type="InterPro" id="IPR000322">
    <property type="entry name" value="Glyco_hydro_31_TIM"/>
</dbReference>
<evidence type="ECO:0000259" key="5">
    <source>
        <dbReference type="Pfam" id="PF21365"/>
    </source>
</evidence>
<dbReference type="Pfam" id="PF01055">
    <property type="entry name" value="Glyco_hydro_31_2nd"/>
    <property type="match status" value="1"/>
</dbReference>
<dbReference type="Proteomes" id="UP001062223">
    <property type="component" value="Chromosome"/>
</dbReference>
<feature type="region of interest" description="Disordered" evidence="3">
    <location>
        <begin position="1"/>
        <end position="37"/>
    </location>
</feature>
<dbReference type="EMBL" id="CP106879">
    <property type="protein sequence ID" value="UYC79278.1"/>
    <property type="molecule type" value="Genomic_DNA"/>
</dbReference>
<evidence type="ECO:0000313" key="7">
    <source>
        <dbReference type="Proteomes" id="UP001062223"/>
    </source>
</evidence>
<evidence type="ECO:0000256" key="1">
    <source>
        <dbReference type="ARBA" id="ARBA00007806"/>
    </source>
</evidence>
<dbReference type="PANTHER" id="PTHR22762:SF89">
    <property type="entry name" value="ALPHA-XYLOSIDASE"/>
    <property type="match status" value="1"/>
</dbReference>
<keyword evidence="2 6" id="KW-0378">Hydrolase</keyword>
<dbReference type="Gene3D" id="2.60.40.1180">
    <property type="entry name" value="Golgi alpha-mannosidase II"/>
    <property type="match status" value="2"/>
</dbReference>
<feature type="region of interest" description="Disordered" evidence="3">
    <location>
        <begin position="133"/>
        <end position="166"/>
    </location>
</feature>
<feature type="domain" description="Glycosyl hydrolase family 31 C-terminal" evidence="5">
    <location>
        <begin position="575"/>
        <end position="666"/>
    </location>
</feature>
<dbReference type="InterPro" id="IPR048395">
    <property type="entry name" value="Glyco_hydro_31_C"/>
</dbReference>
<accession>A0A9Q9P5M4</accession>
<dbReference type="KEGG" id="cpoi:OE229_08910"/>
<sequence>MSSSTTGTSTTSTTGTGTSTTSTTGTGTGTGTGTVLPIIRPFPGSDPVADPAAVVTGEHWRITVLDAGAFRIEWSDDGGFEDRASTFAMRRRLPVPAFAVERTGGGSTDTDGVVVTTDRARLRYDGRPFSPSGLVVETTGPDANRWRWGQEPRDLGGTGRTLDDVDGRMPLEPGILARDGITALDDSESFLFADDGWIGTRVPGRRDVTVFAYGRDYDAALRTYHSVSGPPSRMPRWALGNWWSRYHPYSDASYLELLDRFAEEHLPFSVAVIDMDWHRVDSVPPRFGNGWTGYSWEPSLFPDPRAFLAELHRRGMRTTLNLHPADGVRAFEDAYPAVARAMGVDPETEQPIPFDPTDRRFLHAYFEHLHRPLEEQGVDFWWIDWQQGRETGLPGVDPLWLLNHFHLLDSARHAASGGDAAADTTAVTDTATDTATATAAGAPAAPVDGMTFSRYAGPGSHRYAVGFSGDAVVSWASLAFQPEFTATAANIGYPWWSHDIGGHTRGVRDDELATRWVQFGVFSPIMRLHSANNPFIRKEPWVFPAEARAAMGEALRFRHRLVPYLHTMNHSTAEGTALVRPLYHLEPRRDEAYRVPNTYAFGSELLVAPIVAPRDPVSRHGVARAWLPPGTWTDVFTGTVYAGDRFVDLHRTLDTVPVLLRAGGILPLAAADQLDATVNPTAFEVLVAPGAAGDFTLVEDHEGEGSRTARTRLTWDPEHAEFRVHATTGALDVVPAHREWRVTFLAAPADGQPTSARSADRFSVDVTVDSASGGTVALVSAPVVGVDAREAVRRVLEGAQAGNPEKLEAWEVVAKDLPRADRIVELGTVGLPDALRDVVVELLGSVHPGESAPAGR</sequence>
<keyword evidence="2" id="KW-0326">Glycosidase</keyword>
<dbReference type="InterPro" id="IPR013780">
    <property type="entry name" value="Glyco_hydro_b"/>
</dbReference>
<dbReference type="GO" id="GO:0090599">
    <property type="term" value="F:alpha-glucosidase activity"/>
    <property type="evidence" value="ECO:0007669"/>
    <property type="project" value="TreeGrafter"/>
</dbReference>